<evidence type="ECO:0000313" key="1">
    <source>
        <dbReference type="Proteomes" id="UP000887563"/>
    </source>
</evidence>
<reference evidence="2" key="1">
    <citation type="submission" date="2022-11" db="UniProtKB">
        <authorList>
            <consortium name="WormBaseParasite"/>
        </authorList>
    </citation>
    <scope>IDENTIFICATION</scope>
</reference>
<organism evidence="1 2">
    <name type="scientific">Meloidogyne incognita</name>
    <name type="common">Southern root-knot nematode worm</name>
    <name type="synonym">Oxyuris incognita</name>
    <dbReference type="NCBI Taxonomy" id="6306"/>
    <lineage>
        <taxon>Eukaryota</taxon>
        <taxon>Metazoa</taxon>
        <taxon>Ecdysozoa</taxon>
        <taxon>Nematoda</taxon>
        <taxon>Chromadorea</taxon>
        <taxon>Rhabditida</taxon>
        <taxon>Tylenchina</taxon>
        <taxon>Tylenchomorpha</taxon>
        <taxon>Tylenchoidea</taxon>
        <taxon>Meloidogynidae</taxon>
        <taxon>Meloidogyninae</taxon>
        <taxon>Meloidogyne</taxon>
        <taxon>Meloidogyne incognita group</taxon>
    </lineage>
</organism>
<protein>
    <submittedName>
        <fullName evidence="2">Uncharacterized protein</fullName>
    </submittedName>
</protein>
<evidence type="ECO:0000313" key="2">
    <source>
        <dbReference type="WBParaSite" id="Minc3s04056g35368"/>
    </source>
</evidence>
<sequence>MRKINSFLPSIKQCIIKNPLDIGPEMTWVTVRRLKDPKIPICPHALIRGNTDAKKKIQNI</sequence>
<dbReference type="WBParaSite" id="Minc3s04056g35368">
    <property type="protein sequence ID" value="Minc3s04056g35368"/>
    <property type="gene ID" value="Minc3s04056g35368"/>
</dbReference>
<accession>A0A914N7M4</accession>
<dbReference type="Proteomes" id="UP000887563">
    <property type="component" value="Unplaced"/>
</dbReference>
<proteinExistence type="predicted"/>
<name>A0A914N7M4_MELIC</name>
<keyword evidence="1" id="KW-1185">Reference proteome</keyword>
<dbReference type="AlphaFoldDB" id="A0A914N7M4"/>